<dbReference type="AlphaFoldDB" id="A0A242MWN4"/>
<sequence>MIAPACRAMFAARPSNISCKASDPRTFARAASASRHAPAHRFLHSPDRVATRSRPS</sequence>
<dbReference type="Proteomes" id="UP000195221">
    <property type="component" value="Unassembled WGS sequence"/>
</dbReference>
<name>A0A242MWN4_CABSO</name>
<proteinExistence type="predicted"/>
<comment type="caution">
    <text evidence="2">The sequence shown here is derived from an EMBL/GenBank/DDBJ whole genome shotgun (WGS) entry which is preliminary data.</text>
</comment>
<organism evidence="2 3">
    <name type="scientific">Caballeronia sordidicola</name>
    <name type="common">Burkholderia sordidicola</name>
    <dbReference type="NCBI Taxonomy" id="196367"/>
    <lineage>
        <taxon>Bacteria</taxon>
        <taxon>Pseudomonadati</taxon>
        <taxon>Pseudomonadota</taxon>
        <taxon>Betaproteobacteria</taxon>
        <taxon>Burkholderiales</taxon>
        <taxon>Burkholderiaceae</taxon>
        <taxon>Caballeronia</taxon>
    </lineage>
</organism>
<dbReference type="EMBL" id="NBTZ01000046">
    <property type="protein sequence ID" value="OTP75851.1"/>
    <property type="molecule type" value="Genomic_DNA"/>
</dbReference>
<evidence type="ECO:0000313" key="2">
    <source>
        <dbReference type="EMBL" id="OTP75851.1"/>
    </source>
</evidence>
<evidence type="ECO:0000256" key="1">
    <source>
        <dbReference type="SAM" id="MobiDB-lite"/>
    </source>
</evidence>
<protein>
    <submittedName>
        <fullName evidence="2">A/G-specific adenine glycosylase</fullName>
    </submittedName>
</protein>
<accession>A0A242MWN4</accession>
<evidence type="ECO:0000313" key="3">
    <source>
        <dbReference type="Proteomes" id="UP000195221"/>
    </source>
</evidence>
<feature type="region of interest" description="Disordered" evidence="1">
    <location>
        <begin position="31"/>
        <end position="56"/>
    </location>
</feature>
<reference evidence="2 3" key="1">
    <citation type="submission" date="2017-03" db="EMBL/GenBank/DDBJ databases">
        <title>Genome analysis of strain PAMC 26577.</title>
        <authorList>
            <person name="Oh H.-M."/>
            <person name="Yang J.-A."/>
        </authorList>
    </citation>
    <scope>NUCLEOTIDE SEQUENCE [LARGE SCALE GENOMIC DNA]</scope>
    <source>
        <strain evidence="2 3">PAMC 26577</strain>
    </source>
</reference>
<gene>
    <name evidence="2" type="ORF">PAMC26577_12845</name>
</gene>